<evidence type="ECO:0000313" key="7">
    <source>
        <dbReference type="EMBL" id="CAF4867608.1"/>
    </source>
</evidence>
<dbReference type="InterPro" id="IPR000566">
    <property type="entry name" value="Lipocln_cytosolic_FA-bd_dom"/>
</dbReference>
<keyword evidence="5" id="KW-0732">Signal</keyword>
<sequence>MQYLIVLALVAAASANVYHDGACPEVKPVDNFDWSNYYGKWWEVAKYPNSVEKYGKCGWAEYTPEGKSVKVTNYHVIHGKEYYIEGTAYPVGDSKVGKIYHKLTYGGVTKENVLNILSTDNKNYIIGYYCKYDEDKKGHQDFVWVLSRSKVLTGETKTAVENYLIGSPVVDSQKLVYSDFSEEACKVNK</sequence>
<keyword evidence="8" id="KW-1185">Reference proteome</keyword>
<dbReference type="GO" id="GO:0031409">
    <property type="term" value="F:pigment binding"/>
    <property type="evidence" value="ECO:0007669"/>
    <property type="project" value="InterPro"/>
</dbReference>
<keyword evidence="2" id="KW-1015">Disulfide bond</keyword>
<reference evidence="7" key="1">
    <citation type="submission" date="2021-02" db="EMBL/GenBank/DDBJ databases">
        <authorList>
            <person name="Steward A R."/>
        </authorList>
    </citation>
    <scope>NUCLEOTIDE SEQUENCE</scope>
</reference>
<dbReference type="AlphaFoldDB" id="A0A821T611"/>
<feature type="chain" id="PRO_5032895200" description="Lipocalin/cytosolic fatty-acid binding domain-containing protein" evidence="5">
    <location>
        <begin position="16"/>
        <end position="189"/>
    </location>
</feature>
<name>A0A821T611_9NEOP</name>
<evidence type="ECO:0000256" key="1">
    <source>
        <dbReference type="ARBA" id="ARBA00006889"/>
    </source>
</evidence>
<dbReference type="PIRSF" id="PIRSF036893">
    <property type="entry name" value="Lipocalin_ApoD"/>
    <property type="match status" value="1"/>
</dbReference>
<comment type="caution">
    <text evidence="7">The sequence shown here is derived from an EMBL/GenBank/DDBJ whole genome shotgun (WGS) entry which is preliminary data.</text>
</comment>
<dbReference type="PANTHER" id="PTHR10612">
    <property type="entry name" value="APOLIPOPROTEIN D"/>
    <property type="match status" value="1"/>
</dbReference>
<dbReference type="InterPro" id="IPR022271">
    <property type="entry name" value="Lipocalin_ApoD"/>
</dbReference>
<organism evidence="7 8">
    <name type="scientific">Pieris macdunnoughi</name>
    <dbReference type="NCBI Taxonomy" id="345717"/>
    <lineage>
        <taxon>Eukaryota</taxon>
        <taxon>Metazoa</taxon>
        <taxon>Ecdysozoa</taxon>
        <taxon>Arthropoda</taxon>
        <taxon>Hexapoda</taxon>
        <taxon>Insecta</taxon>
        <taxon>Pterygota</taxon>
        <taxon>Neoptera</taxon>
        <taxon>Endopterygota</taxon>
        <taxon>Lepidoptera</taxon>
        <taxon>Glossata</taxon>
        <taxon>Ditrysia</taxon>
        <taxon>Papilionoidea</taxon>
        <taxon>Pieridae</taxon>
        <taxon>Pierinae</taxon>
        <taxon>Pieris</taxon>
    </lineage>
</organism>
<dbReference type="Proteomes" id="UP000663880">
    <property type="component" value="Unassembled WGS sequence"/>
</dbReference>
<dbReference type="InterPro" id="IPR022272">
    <property type="entry name" value="Lipocalin_CS"/>
</dbReference>
<dbReference type="EMBL" id="CAJOBZ010000022">
    <property type="protein sequence ID" value="CAF4867608.1"/>
    <property type="molecule type" value="Genomic_DNA"/>
</dbReference>
<dbReference type="InterPro" id="IPR012674">
    <property type="entry name" value="Calycin"/>
</dbReference>
<dbReference type="GO" id="GO:0000302">
    <property type="term" value="P:response to reactive oxygen species"/>
    <property type="evidence" value="ECO:0007669"/>
    <property type="project" value="TreeGrafter"/>
</dbReference>
<dbReference type="PANTHER" id="PTHR10612:SF34">
    <property type="entry name" value="APOLIPOPROTEIN D"/>
    <property type="match status" value="1"/>
</dbReference>
<dbReference type="SUPFAM" id="SSF50814">
    <property type="entry name" value="Lipocalins"/>
    <property type="match status" value="1"/>
</dbReference>
<evidence type="ECO:0000259" key="6">
    <source>
        <dbReference type="Pfam" id="PF00061"/>
    </source>
</evidence>
<dbReference type="OrthoDB" id="565904at2759"/>
<dbReference type="GO" id="GO:0006629">
    <property type="term" value="P:lipid metabolic process"/>
    <property type="evidence" value="ECO:0007669"/>
    <property type="project" value="TreeGrafter"/>
</dbReference>
<accession>A0A821T611</accession>
<dbReference type="InterPro" id="IPR003057">
    <property type="entry name" value="Invtbrt_color"/>
</dbReference>
<dbReference type="Pfam" id="PF00061">
    <property type="entry name" value="Lipocalin"/>
    <property type="match status" value="1"/>
</dbReference>
<comment type="similarity">
    <text evidence="1 3 4">Belongs to the calycin superfamily. Lipocalin family.</text>
</comment>
<dbReference type="PRINTS" id="PR01273">
    <property type="entry name" value="INVTBRTCOLOR"/>
</dbReference>
<evidence type="ECO:0000256" key="5">
    <source>
        <dbReference type="SAM" id="SignalP"/>
    </source>
</evidence>
<evidence type="ECO:0000256" key="3">
    <source>
        <dbReference type="PIRNR" id="PIRNR036893"/>
    </source>
</evidence>
<protein>
    <recommendedName>
        <fullName evidence="6">Lipocalin/cytosolic fatty-acid binding domain-containing protein</fullName>
    </recommendedName>
</protein>
<dbReference type="GO" id="GO:0005737">
    <property type="term" value="C:cytoplasm"/>
    <property type="evidence" value="ECO:0007669"/>
    <property type="project" value="TreeGrafter"/>
</dbReference>
<dbReference type="Gene3D" id="2.40.128.20">
    <property type="match status" value="1"/>
</dbReference>
<evidence type="ECO:0000313" key="8">
    <source>
        <dbReference type="Proteomes" id="UP000663880"/>
    </source>
</evidence>
<gene>
    <name evidence="7" type="ORF">PMACD_LOCUS8467</name>
</gene>
<feature type="domain" description="Lipocalin/cytosolic fatty-acid binding" evidence="6">
    <location>
        <begin position="39"/>
        <end position="167"/>
    </location>
</feature>
<dbReference type="PROSITE" id="PS00213">
    <property type="entry name" value="LIPOCALIN"/>
    <property type="match status" value="1"/>
</dbReference>
<evidence type="ECO:0000256" key="2">
    <source>
        <dbReference type="ARBA" id="ARBA00023157"/>
    </source>
</evidence>
<evidence type="ECO:0000256" key="4">
    <source>
        <dbReference type="RuleBase" id="RU003695"/>
    </source>
</evidence>
<feature type="signal peptide" evidence="5">
    <location>
        <begin position="1"/>
        <end position="15"/>
    </location>
</feature>
<proteinExistence type="inferred from homology"/>